<proteinExistence type="predicted"/>
<reference evidence="2 3" key="1">
    <citation type="submission" date="2019-08" db="EMBL/GenBank/DDBJ databases">
        <title>Whole genome of Aphis craccivora.</title>
        <authorList>
            <person name="Voronova N.V."/>
            <person name="Shulinski R.S."/>
            <person name="Bandarenka Y.V."/>
            <person name="Zhorov D.G."/>
            <person name="Warner D."/>
        </authorList>
    </citation>
    <scope>NUCLEOTIDE SEQUENCE [LARGE SCALE GENOMIC DNA]</scope>
    <source>
        <strain evidence="2">180601</strain>
        <tissue evidence="2">Whole Body</tissue>
    </source>
</reference>
<accession>A0A6G0W224</accession>
<keyword evidence="1" id="KW-0472">Membrane</keyword>
<comment type="caution">
    <text evidence="2">The sequence shown here is derived from an EMBL/GenBank/DDBJ whole genome shotgun (WGS) entry which is preliminary data.</text>
</comment>
<dbReference type="EMBL" id="VUJU01009471">
    <property type="protein sequence ID" value="KAF0720170.1"/>
    <property type="molecule type" value="Genomic_DNA"/>
</dbReference>
<sequence>MLVISNFKSIIYILFCTLQIYFSLFRYGFQQVLCCVPECTKSASYLNDTSKCSLIITRCSLMLSSCLIFLQRCIDWFSLLKLSTRRNDREVRLKKFQIIYEMKTEFVVYLFILEDILQTINTLITLGNAANLIESIIDTFENSHSIESWETMWEQIKEFLKTNNNLIYFHILDALVVNMKNAVK</sequence>
<dbReference type="AlphaFoldDB" id="A0A6G0W224"/>
<feature type="transmembrane region" description="Helical" evidence="1">
    <location>
        <begin position="9"/>
        <end position="29"/>
    </location>
</feature>
<organism evidence="2 3">
    <name type="scientific">Aphis craccivora</name>
    <name type="common">Cowpea aphid</name>
    <dbReference type="NCBI Taxonomy" id="307492"/>
    <lineage>
        <taxon>Eukaryota</taxon>
        <taxon>Metazoa</taxon>
        <taxon>Ecdysozoa</taxon>
        <taxon>Arthropoda</taxon>
        <taxon>Hexapoda</taxon>
        <taxon>Insecta</taxon>
        <taxon>Pterygota</taxon>
        <taxon>Neoptera</taxon>
        <taxon>Paraneoptera</taxon>
        <taxon>Hemiptera</taxon>
        <taxon>Sternorrhyncha</taxon>
        <taxon>Aphidomorpha</taxon>
        <taxon>Aphidoidea</taxon>
        <taxon>Aphididae</taxon>
        <taxon>Aphidini</taxon>
        <taxon>Aphis</taxon>
        <taxon>Aphis</taxon>
    </lineage>
</organism>
<dbReference type="Proteomes" id="UP000478052">
    <property type="component" value="Unassembled WGS sequence"/>
</dbReference>
<protein>
    <submittedName>
        <fullName evidence="2">Zinc finger MYM-type protein 1-like</fullName>
    </submittedName>
</protein>
<evidence type="ECO:0000313" key="3">
    <source>
        <dbReference type="Proteomes" id="UP000478052"/>
    </source>
</evidence>
<gene>
    <name evidence="2" type="ORF">FWK35_00018884</name>
</gene>
<keyword evidence="3" id="KW-1185">Reference proteome</keyword>
<keyword evidence="1" id="KW-1133">Transmembrane helix</keyword>
<evidence type="ECO:0000256" key="1">
    <source>
        <dbReference type="SAM" id="Phobius"/>
    </source>
</evidence>
<name>A0A6G0W224_APHCR</name>
<keyword evidence="1" id="KW-0812">Transmembrane</keyword>
<evidence type="ECO:0000313" key="2">
    <source>
        <dbReference type="EMBL" id="KAF0720170.1"/>
    </source>
</evidence>